<name>A0A2P4YV91_9STRA</name>
<sequence length="246" mass="27165">MQAQERYTLVKKTPETSATKNERALVATGPPTPQDQDPNDNNGYSYCVRPCHNICQCRGLQKDLRDGRVKAGTVLPANFAFKGNSKRGNNHRDENYGNRKHKHDGSGGNNRNSDQGQNRSLDSDSDDDDDDGAKRKVFRQQRRDTGLIAVATTINPSVNMTAQTNVQLDPIWTIDSGCTRHVTHESQRFADIATSGGSITTDQCFEQAHMATNTGLYQFQDQSKTTATALMTKGAKPLMDSMMLPL</sequence>
<feature type="compositionally biased region" description="Polar residues" evidence="1">
    <location>
        <begin position="109"/>
        <end position="120"/>
    </location>
</feature>
<gene>
    <name evidence="2" type="ORF">PHPALM_291</name>
</gene>
<protein>
    <submittedName>
        <fullName evidence="2">Uncharacterized protein</fullName>
    </submittedName>
</protein>
<dbReference type="OrthoDB" id="91303at2759"/>
<feature type="region of interest" description="Disordered" evidence="1">
    <location>
        <begin position="80"/>
        <end position="140"/>
    </location>
</feature>
<dbReference type="EMBL" id="NCKW01000029">
    <property type="protein sequence ID" value="POM81709.1"/>
    <property type="molecule type" value="Genomic_DNA"/>
</dbReference>
<evidence type="ECO:0000313" key="2">
    <source>
        <dbReference type="EMBL" id="POM81709.1"/>
    </source>
</evidence>
<evidence type="ECO:0000313" key="3">
    <source>
        <dbReference type="Proteomes" id="UP000237271"/>
    </source>
</evidence>
<reference evidence="2 3" key="1">
    <citation type="journal article" date="2017" name="Genome Biol. Evol.">
        <title>Phytophthora megakarya and P. palmivora, closely related causal agents of cacao black pod rot, underwent increases in genome sizes and gene numbers by different mechanisms.</title>
        <authorList>
            <person name="Ali S.S."/>
            <person name="Shao J."/>
            <person name="Lary D.J."/>
            <person name="Kronmiller B."/>
            <person name="Shen D."/>
            <person name="Strem M.D."/>
            <person name="Amoako-Attah I."/>
            <person name="Akrofi A.Y."/>
            <person name="Begoude B.A."/>
            <person name="Ten Hoopen G.M."/>
            <person name="Coulibaly K."/>
            <person name="Kebe B.I."/>
            <person name="Melnick R.L."/>
            <person name="Guiltinan M.J."/>
            <person name="Tyler B.M."/>
            <person name="Meinhardt L.W."/>
            <person name="Bailey B.A."/>
        </authorList>
    </citation>
    <scope>NUCLEOTIDE SEQUENCE [LARGE SCALE GENOMIC DNA]</scope>
    <source>
        <strain evidence="3">sbr112.9</strain>
    </source>
</reference>
<feature type="region of interest" description="Disordered" evidence="1">
    <location>
        <begin position="1"/>
        <end position="41"/>
    </location>
</feature>
<dbReference type="Proteomes" id="UP000237271">
    <property type="component" value="Unassembled WGS sequence"/>
</dbReference>
<organism evidence="2 3">
    <name type="scientific">Phytophthora palmivora</name>
    <dbReference type="NCBI Taxonomy" id="4796"/>
    <lineage>
        <taxon>Eukaryota</taxon>
        <taxon>Sar</taxon>
        <taxon>Stramenopiles</taxon>
        <taxon>Oomycota</taxon>
        <taxon>Peronosporomycetes</taxon>
        <taxon>Peronosporales</taxon>
        <taxon>Peronosporaceae</taxon>
        <taxon>Phytophthora</taxon>
    </lineage>
</organism>
<dbReference type="AlphaFoldDB" id="A0A2P4YV91"/>
<evidence type="ECO:0000256" key="1">
    <source>
        <dbReference type="SAM" id="MobiDB-lite"/>
    </source>
</evidence>
<comment type="caution">
    <text evidence="2">The sequence shown here is derived from an EMBL/GenBank/DDBJ whole genome shotgun (WGS) entry which is preliminary data.</text>
</comment>
<keyword evidence="3" id="KW-1185">Reference proteome</keyword>
<accession>A0A2P4YV91</accession>
<proteinExistence type="predicted"/>